<organism evidence="3 4">
    <name type="scientific">Biomphalaria glabrata</name>
    <name type="common">Bloodfluke planorb</name>
    <name type="synonym">Freshwater snail</name>
    <dbReference type="NCBI Taxonomy" id="6526"/>
    <lineage>
        <taxon>Eukaryota</taxon>
        <taxon>Metazoa</taxon>
        <taxon>Spiralia</taxon>
        <taxon>Lophotrochozoa</taxon>
        <taxon>Mollusca</taxon>
        <taxon>Gastropoda</taxon>
        <taxon>Heterobranchia</taxon>
        <taxon>Euthyneura</taxon>
        <taxon>Panpulmonata</taxon>
        <taxon>Hygrophila</taxon>
        <taxon>Lymnaeoidea</taxon>
        <taxon>Planorbidae</taxon>
        <taxon>Biomphalaria</taxon>
    </lineage>
</organism>
<dbReference type="Proteomes" id="UP000076420">
    <property type="component" value="Unassembled WGS sequence"/>
</dbReference>
<keyword evidence="2" id="KW-0472">Membrane</keyword>
<evidence type="ECO:0000256" key="2">
    <source>
        <dbReference type="SAM" id="Phobius"/>
    </source>
</evidence>
<dbReference type="VEuPathDB" id="VectorBase:BGLB037507"/>
<feature type="transmembrane region" description="Helical" evidence="2">
    <location>
        <begin position="199"/>
        <end position="222"/>
    </location>
</feature>
<reference evidence="3" key="1">
    <citation type="submission" date="2020-05" db="UniProtKB">
        <authorList>
            <consortium name="EnsemblMetazoa"/>
        </authorList>
    </citation>
    <scope>IDENTIFICATION</scope>
    <source>
        <strain evidence="3">BB02</strain>
    </source>
</reference>
<sequence length="415" mass="46871">MKRETTTTASGGLNSMDHNHNYDCVPDAKYHDYIQHNLDRLKEKCSKLTDCIDKLLEEENAIVVLKGDNISLNKTCGLIYKPENGNYTTLRGKCSPIEREEIRSDIEDGLNDMLDKNRTWKNVNTCLKNRYGDIERTTRVEEVCLLAKNRKEICNNTTTHKTVERFFNSEIQNLQCRCQLLEHEGEENETSSNEMSTGAIIGIGIACFVVLVAIFCLIFFCYRRKHLKKSKNKPNVVYMAPPGQDAVYQELFDDKIYKGFPPNQPPNLPSRYVQHSQIQDDSGYLEPVMAGMKYRPMPPIPGQASNPGYESPPRYSQYEKDTATPEVDTENGYFKPLPEPSSGTLNAQADSDKERSENSGYEPLSGSRSSLPLEDAPVPEAPIPAKRSKSGNKSEESHYFELENGGASKEDRNTV</sequence>
<feature type="region of interest" description="Disordered" evidence="1">
    <location>
        <begin position="295"/>
        <end position="415"/>
    </location>
</feature>
<dbReference type="OrthoDB" id="6103257at2759"/>
<evidence type="ECO:0000256" key="1">
    <source>
        <dbReference type="SAM" id="MobiDB-lite"/>
    </source>
</evidence>
<dbReference type="VEuPathDB" id="VectorBase:BGLAX_038467"/>
<dbReference type="KEGG" id="bgt:106073996"/>
<proteinExistence type="predicted"/>
<evidence type="ECO:0000313" key="4">
    <source>
        <dbReference type="Proteomes" id="UP000076420"/>
    </source>
</evidence>
<keyword evidence="2" id="KW-1133">Transmembrane helix</keyword>
<accession>A0A2C9M1P4</accession>
<dbReference type="EnsemblMetazoa" id="BGLB037507-RB">
    <property type="protein sequence ID" value="BGLB037507-PB"/>
    <property type="gene ID" value="BGLB037507"/>
</dbReference>
<feature type="compositionally biased region" description="Basic and acidic residues" evidence="1">
    <location>
        <begin position="392"/>
        <end position="401"/>
    </location>
</feature>
<evidence type="ECO:0000313" key="3">
    <source>
        <dbReference type="EnsemblMetazoa" id="BGLB037507-PB"/>
    </source>
</evidence>
<dbReference type="AlphaFoldDB" id="A0A2C9M1P4"/>
<name>A0A2C9M1P4_BIOGL</name>
<keyword evidence="2" id="KW-0812">Transmembrane</keyword>
<gene>
    <name evidence="3" type="primary">106073996</name>
</gene>
<protein>
    <submittedName>
        <fullName evidence="3">Uncharacterized protein</fullName>
    </submittedName>
</protein>